<name>A0A0A7EGL0_9GAMM</name>
<dbReference type="RefSeq" id="WP_038641990.1">
    <property type="nucleotide sequence ID" value="NZ_CP009888.1"/>
</dbReference>
<keyword evidence="3" id="KW-1185">Reference proteome</keyword>
<feature type="chain" id="PRO_5002028300" description="Big-1 domain-containing protein" evidence="1">
    <location>
        <begin position="19"/>
        <end position="1148"/>
    </location>
</feature>
<dbReference type="OrthoDB" id="5522233at2"/>
<keyword evidence="1" id="KW-0732">Signal</keyword>
<dbReference type="eggNOG" id="COG2831">
    <property type="taxonomic scope" value="Bacteria"/>
</dbReference>
<dbReference type="SUPFAM" id="SSF49373">
    <property type="entry name" value="Invasin/intimin cell-adhesion fragments"/>
    <property type="match status" value="3"/>
</dbReference>
<dbReference type="Proteomes" id="UP000030341">
    <property type="component" value="Chromosome 1"/>
</dbReference>
<evidence type="ECO:0000256" key="1">
    <source>
        <dbReference type="SAM" id="SignalP"/>
    </source>
</evidence>
<dbReference type="InterPro" id="IPR013783">
    <property type="entry name" value="Ig-like_fold"/>
</dbReference>
<sequence length="1148" mass="120518">MPSIRLLFALLCSFILTACGGGGSLETPDGGSSNSYELKVTLHSSDGGNGISQVSAAQPGLLRAELKQNGKAYANQLITFTLTEFDSGTVGTLDPEIGTAQTDASGIAEITLRAGSIAGSGQVTAVFNPSDRDDDLEVPLTFTSLGDDGDTGSVGNKVITVTVLDKNNNTFTDENPITKDNLGTVTATVTQEGTPITNGIVVFSTQYTGRILSETGTAALNAQGQARVQLSSGDFKGAGKITATLDGEELSQSAFYYSSGDDSSVEQAEATVDIKLLTGCNEDWTKDRDLVKLDPTDPSSGCTVINRDISSDQLGTVFVSAANASTGDGFNGMLVDVVTTVGKLSPESGKAVADSFGVALLTLQPGTTNEAGTLTATAKGVSASKAFNVGVAEFTLNMENGLDLKPGSQTEYQPLASGATTVITVNLIDTDGSPLTLPLDVEFSSNCTQAGGSELDASVTSIGGKAEATYRSLGCNGNPEDTVTAVVNGKTVSSLIPLSSSAVASIEFVDSTQTVIALKGTGGKSRSESSNISFKLKDELGQPVANSRLDFKLNSYNGGVALNRKSVDTNSEGIAEVTVTAGTVPMPLRVQACYVPSDQIPANFPVDDVTCWKEIYDRCQADKSDSVCPDGTLSLVNLDAQIASVSDLLTISSGLPDNDSFTLSSTIYNVEALNYVNETVDISVYLADHFNNFVPDGTSVHIRAEGGAVGTIDGTQFTPLQQCETTDGTCTVQWRSQNPQPYTDPIWGNAINANNPNTGQINCDNYFGSPAPCANGLKRANSNTTNTPASERGVPLAARVTLLATAVGEESYIDRNGNGVFDAGEYYSLYDLPEAFLDNNENGVFDGNVDCSTGQNCTPTTTNGGELEEFLANFDDSNDDGVWNSADGIFNGLVCTEEAEAAGACNRSLVHLRRNIEVVMSGSTAYGRYAIRDDFLNWQRNLTAEDGTNLGLEGITAQCSDVYLTAPSGTNPRWVFQSAQPTQPILRLEPSDSELPNYTGYAGVYCDVASVDLSVYLVHVDDDNDPDTPHNCDGRNADYNAAEETCNATDTAIDLGISAISPVFYFTDIYGNPMPSQTNVEPSSTNGDFGGSDSFLMPSTNTTRPTFVGVGVGREGTPNKKTFGVLSVKFTTPKGNISQVTMDVYDDG</sequence>
<gene>
    <name evidence="2" type="ORF">OM33_11915</name>
</gene>
<feature type="signal peptide" evidence="1">
    <location>
        <begin position="1"/>
        <end position="18"/>
    </location>
</feature>
<dbReference type="Gene3D" id="2.60.40.10">
    <property type="entry name" value="Immunoglobulins"/>
    <property type="match status" value="4"/>
</dbReference>
<evidence type="ECO:0000313" key="3">
    <source>
        <dbReference type="Proteomes" id="UP000030341"/>
    </source>
</evidence>
<evidence type="ECO:0008006" key="4">
    <source>
        <dbReference type="Google" id="ProtNLM"/>
    </source>
</evidence>
<organism evidence="2 3">
    <name type="scientific">Pseudoalteromonas piratica</name>
    <dbReference type="NCBI Taxonomy" id="1348114"/>
    <lineage>
        <taxon>Bacteria</taxon>
        <taxon>Pseudomonadati</taxon>
        <taxon>Pseudomonadota</taxon>
        <taxon>Gammaproteobacteria</taxon>
        <taxon>Alteromonadales</taxon>
        <taxon>Pseudoalteromonadaceae</taxon>
        <taxon>Pseudoalteromonas</taxon>
    </lineage>
</organism>
<dbReference type="PROSITE" id="PS51257">
    <property type="entry name" value="PROKAR_LIPOPROTEIN"/>
    <property type="match status" value="1"/>
</dbReference>
<dbReference type="AlphaFoldDB" id="A0A0A7EGL0"/>
<evidence type="ECO:0000313" key="2">
    <source>
        <dbReference type="EMBL" id="AIY65769.1"/>
    </source>
</evidence>
<accession>A0A0A7EGL0</accession>
<dbReference type="InterPro" id="IPR008964">
    <property type="entry name" value="Invasin/intimin_cell_adhesion"/>
</dbReference>
<reference evidence="2 3" key="1">
    <citation type="submission" date="2014-11" db="EMBL/GenBank/DDBJ databases">
        <title>Complete Genome Sequence of Pseudoalteromonas sp. Strain OCN003 Isolated from Kaneohe Bay, Oahu, Hawaii.</title>
        <authorList>
            <person name="Beurmann S."/>
            <person name="Videau P."/>
            <person name="Ushijima B."/>
            <person name="Smith A.M."/>
            <person name="Aeby G.S."/>
            <person name="Callahan S.M."/>
            <person name="Belcaid M."/>
        </authorList>
    </citation>
    <scope>NUCLEOTIDE SEQUENCE [LARGE SCALE GENOMIC DNA]</scope>
    <source>
        <strain evidence="2 3">OCN003</strain>
    </source>
</reference>
<dbReference type="EMBL" id="CP009888">
    <property type="protein sequence ID" value="AIY65769.1"/>
    <property type="molecule type" value="Genomic_DNA"/>
</dbReference>
<dbReference type="KEGG" id="pseo:OM33_11915"/>
<dbReference type="STRING" id="1348114.OM33_11915"/>
<proteinExistence type="predicted"/>
<dbReference type="HOGENOM" id="CLU_006970_0_0_6"/>
<protein>
    <recommendedName>
        <fullName evidence="4">Big-1 domain-containing protein</fullName>
    </recommendedName>
</protein>